<dbReference type="Proteomes" id="UP000600247">
    <property type="component" value="Unassembled WGS sequence"/>
</dbReference>
<keyword evidence="7 8" id="KW-0173">Coenzyme A biosynthesis</keyword>
<reference evidence="10 11" key="1">
    <citation type="journal article" date="2014" name="Int. J. Syst. Evol. Microbiol.">
        <title>Complete genome sequence of Corynebacterium casei LMG S-19264T (=DSM 44701T), isolated from a smear-ripened cheese.</title>
        <authorList>
            <consortium name="US DOE Joint Genome Institute (JGI-PGF)"/>
            <person name="Walter F."/>
            <person name="Albersmeier A."/>
            <person name="Kalinowski J."/>
            <person name="Ruckert C."/>
        </authorList>
    </citation>
    <scope>NUCLEOTIDE SEQUENCE [LARGE SCALE GENOMIC DNA]</scope>
    <source>
        <strain evidence="10 11">CGMCC 1.15286</strain>
    </source>
</reference>
<name>A0A917GND1_9BACL</name>
<dbReference type="RefSeq" id="WP_188887049.1">
    <property type="nucleotide sequence ID" value="NZ_BMHY01000001.1"/>
</dbReference>
<evidence type="ECO:0000256" key="9">
    <source>
        <dbReference type="NCBIfam" id="TIGR00152"/>
    </source>
</evidence>
<dbReference type="GO" id="GO:0004140">
    <property type="term" value="F:dephospho-CoA kinase activity"/>
    <property type="evidence" value="ECO:0007669"/>
    <property type="project" value="UniProtKB-UniRule"/>
</dbReference>
<evidence type="ECO:0000313" key="10">
    <source>
        <dbReference type="EMBL" id="GGG52575.1"/>
    </source>
</evidence>
<keyword evidence="11" id="KW-1185">Reference proteome</keyword>
<dbReference type="FunFam" id="3.40.50.300:FF:000991">
    <property type="entry name" value="Dephospho-CoA kinase"/>
    <property type="match status" value="1"/>
</dbReference>
<comment type="caution">
    <text evidence="10">The sequence shown here is derived from an EMBL/GenBank/DDBJ whole genome shotgun (WGS) entry which is preliminary data.</text>
</comment>
<dbReference type="Gene3D" id="3.40.50.300">
    <property type="entry name" value="P-loop containing nucleotide triphosphate hydrolases"/>
    <property type="match status" value="1"/>
</dbReference>
<comment type="subcellular location">
    <subcellularLocation>
        <location evidence="8">Cytoplasm</location>
    </subcellularLocation>
</comment>
<evidence type="ECO:0000313" key="11">
    <source>
        <dbReference type="Proteomes" id="UP000600247"/>
    </source>
</evidence>
<comment type="similarity">
    <text evidence="1 8">Belongs to the CoaE family.</text>
</comment>
<sequence>MKIGLTGGIATGKSTVASMLVERGALLVDADQVAREVVMPGEPALEAVASKFGQAVIHKDDGTLNRKALGAIVFNNKDKLAQLEGILHPAIRTRMQQRIKQYEIDFPQKLVVADIPLLYETGQASLYDGIMVAYVPEKLQLERLMLRNAIEADEAQRRVKLQMDIEEKKRLADWVIDNSGTLEETSRQIDLFWKSQGLL</sequence>
<evidence type="ECO:0000256" key="1">
    <source>
        <dbReference type="ARBA" id="ARBA00009018"/>
    </source>
</evidence>
<feature type="binding site" evidence="8">
    <location>
        <begin position="10"/>
        <end position="15"/>
    </location>
    <ligand>
        <name>ATP</name>
        <dbReference type="ChEBI" id="CHEBI:30616"/>
    </ligand>
</feature>
<organism evidence="10 11">
    <name type="scientific">Paenibacillus radicis</name>
    <name type="common">ex Gao et al. 2016</name>
    <dbReference type="NCBI Taxonomy" id="1737354"/>
    <lineage>
        <taxon>Bacteria</taxon>
        <taxon>Bacillati</taxon>
        <taxon>Bacillota</taxon>
        <taxon>Bacilli</taxon>
        <taxon>Bacillales</taxon>
        <taxon>Paenibacillaceae</taxon>
        <taxon>Paenibacillus</taxon>
    </lineage>
</organism>
<proteinExistence type="inferred from homology"/>
<dbReference type="InterPro" id="IPR001977">
    <property type="entry name" value="Depp_CoAkinase"/>
</dbReference>
<dbReference type="EC" id="2.7.1.24" evidence="8 9"/>
<evidence type="ECO:0000256" key="3">
    <source>
        <dbReference type="ARBA" id="ARBA00022679"/>
    </source>
</evidence>
<dbReference type="GO" id="GO:0015937">
    <property type="term" value="P:coenzyme A biosynthetic process"/>
    <property type="evidence" value="ECO:0007669"/>
    <property type="project" value="UniProtKB-UniRule"/>
</dbReference>
<evidence type="ECO:0000256" key="6">
    <source>
        <dbReference type="ARBA" id="ARBA00022840"/>
    </source>
</evidence>
<keyword evidence="6 8" id="KW-0067">ATP-binding</keyword>
<dbReference type="PANTHER" id="PTHR10695">
    <property type="entry name" value="DEPHOSPHO-COA KINASE-RELATED"/>
    <property type="match status" value="1"/>
</dbReference>
<evidence type="ECO:0000256" key="2">
    <source>
        <dbReference type="ARBA" id="ARBA00022490"/>
    </source>
</evidence>
<keyword evidence="3 8" id="KW-0808">Transferase</keyword>
<evidence type="ECO:0000256" key="4">
    <source>
        <dbReference type="ARBA" id="ARBA00022741"/>
    </source>
</evidence>
<keyword evidence="4 8" id="KW-0547">Nucleotide-binding</keyword>
<dbReference type="PANTHER" id="PTHR10695:SF46">
    <property type="entry name" value="BIFUNCTIONAL COENZYME A SYNTHASE-RELATED"/>
    <property type="match status" value="1"/>
</dbReference>
<dbReference type="CDD" id="cd02022">
    <property type="entry name" value="DPCK"/>
    <property type="match status" value="1"/>
</dbReference>
<dbReference type="GO" id="GO:0005524">
    <property type="term" value="F:ATP binding"/>
    <property type="evidence" value="ECO:0007669"/>
    <property type="project" value="UniProtKB-UniRule"/>
</dbReference>
<dbReference type="GO" id="GO:0005737">
    <property type="term" value="C:cytoplasm"/>
    <property type="evidence" value="ECO:0007669"/>
    <property type="project" value="UniProtKB-SubCell"/>
</dbReference>
<dbReference type="AlphaFoldDB" id="A0A917GND1"/>
<evidence type="ECO:0000256" key="5">
    <source>
        <dbReference type="ARBA" id="ARBA00022777"/>
    </source>
</evidence>
<dbReference type="InterPro" id="IPR027417">
    <property type="entry name" value="P-loop_NTPase"/>
</dbReference>
<comment type="function">
    <text evidence="8">Catalyzes the phosphorylation of the 3'-hydroxyl group of dephosphocoenzyme A to form coenzyme A.</text>
</comment>
<gene>
    <name evidence="8 10" type="primary">coaE</name>
    <name evidence="10" type="ORF">GCM10010918_01610</name>
</gene>
<dbReference type="SUPFAM" id="SSF52540">
    <property type="entry name" value="P-loop containing nucleoside triphosphate hydrolases"/>
    <property type="match status" value="1"/>
</dbReference>
<protein>
    <recommendedName>
        <fullName evidence="8 9">Dephospho-CoA kinase</fullName>
        <ecNumber evidence="8 9">2.7.1.24</ecNumber>
    </recommendedName>
    <alternativeName>
        <fullName evidence="8">Dephosphocoenzyme A kinase</fullName>
    </alternativeName>
</protein>
<evidence type="ECO:0000256" key="7">
    <source>
        <dbReference type="ARBA" id="ARBA00022993"/>
    </source>
</evidence>
<evidence type="ECO:0000256" key="8">
    <source>
        <dbReference type="HAMAP-Rule" id="MF_00376"/>
    </source>
</evidence>
<dbReference type="EMBL" id="BMHY01000001">
    <property type="protein sequence ID" value="GGG52575.1"/>
    <property type="molecule type" value="Genomic_DNA"/>
</dbReference>
<keyword evidence="2 8" id="KW-0963">Cytoplasm</keyword>
<keyword evidence="5 8" id="KW-0418">Kinase</keyword>
<dbReference type="HAMAP" id="MF_00376">
    <property type="entry name" value="Dephospho_CoA_kinase"/>
    <property type="match status" value="1"/>
</dbReference>
<dbReference type="Pfam" id="PF01121">
    <property type="entry name" value="CoaE"/>
    <property type="match status" value="1"/>
</dbReference>
<comment type="catalytic activity">
    <reaction evidence="8">
        <text>3'-dephospho-CoA + ATP = ADP + CoA + H(+)</text>
        <dbReference type="Rhea" id="RHEA:18245"/>
        <dbReference type="ChEBI" id="CHEBI:15378"/>
        <dbReference type="ChEBI" id="CHEBI:30616"/>
        <dbReference type="ChEBI" id="CHEBI:57287"/>
        <dbReference type="ChEBI" id="CHEBI:57328"/>
        <dbReference type="ChEBI" id="CHEBI:456216"/>
        <dbReference type="EC" id="2.7.1.24"/>
    </reaction>
</comment>
<accession>A0A917GND1</accession>
<comment type="pathway">
    <text evidence="8">Cofactor biosynthesis; coenzyme A biosynthesis; CoA from (R)-pantothenate: step 5/5.</text>
</comment>
<dbReference type="PROSITE" id="PS51219">
    <property type="entry name" value="DPCK"/>
    <property type="match status" value="1"/>
</dbReference>
<dbReference type="NCBIfam" id="TIGR00152">
    <property type="entry name" value="dephospho-CoA kinase"/>
    <property type="match status" value="1"/>
</dbReference>